<reference evidence="1" key="1">
    <citation type="submission" date="2021-05" db="EMBL/GenBank/DDBJ databases">
        <authorList>
            <person name="Scholz U."/>
            <person name="Mascher M."/>
            <person name="Fiebig A."/>
        </authorList>
    </citation>
    <scope>NUCLEOTIDE SEQUENCE [LARGE SCALE GENOMIC DNA]</scope>
</reference>
<evidence type="ECO:0000313" key="1">
    <source>
        <dbReference type="EnsemblPlants" id="AVESA.00010b.r2.3CG0506800.1.CDS"/>
    </source>
</evidence>
<dbReference type="EnsemblPlants" id="AVESA.00010b.r2.3CG0506800.1">
    <property type="protein sequence ID" value="AVESA.00010b.r2.3CG0506800.1.CDS"/>
    <property type="gene ID" value="AVESA.00010b.r2.3CG0506800"/>
</dbReference>
<proteinExistence type="predicted"/>
<dbReference type="Proteomes" id="UP001732700">
    <property type="component" value="Chromosome 3C"/>
</dbReference>
<accession>A0ACD5VSU7</accession>
<sequence>MGAAAAFLCLLLSLCVQDAAAAIGFTRSDFPQDFVFGAGISAYQYEGAVAEDGRSPSIWDTFTHAGKMSDKSTGDVAADGYHKYMEDVKLISETGLEAYRFSISWSRLIPNGTGDVSSKGLQYYNNFIDELVKYGIQVHITLYHLDLPQILEDEYGGWLSPRIIEDFRAYADVCFREFGDRVASWTTMDEPNIGVVGSYDNGVFPPARCSDRFGVTKCTTGDSSVEPYIAAHNTLMAHASVFCLYR</sequence>
<protein>
    <submittedName>
        <fullName evidence="1">Uncharacterized protein</fullName>
    </submittedName>
</protein>
<keyword evidence="2" id="KW-1185">Reference proteome</keyword>
<name>A0ACD5VSU7_AVESA</name>
<organism evidence="1 2">
    <name type="scientific">Avena sativa</name>
    <name type="common">Oat</name>
    <dbReference type="NCBI Taxonomy" id="4498"/>
    <lineage>
        <taxon>Eukaryota</taxon>
        <taxon>Viridiplantae</taxon>
        <taxon>Streptophyta</taxon>
        <taxon>Embryophyta</taxon>
        <taxon>Tracheophyta</taxon>
        <taxon>Spermatophyta</taxon>
        <taxon>Magnoliopsida</taxon>
        <taxon>Liliopsida</taxon>
        <taxon>Poales</taxon>
        <taxon>Poaceae</taxon>
        <taxon>BOP clade</taxon>
        <taxon>Pooideae</taxon>
        <taxon>Poodae</taxon>
        <taxon>Poeae</taxon>
        <taxon>Poeae Chloroplast Group 1 (Aveneae type)</taxon>
        <taxon>Aveninae</taxon>
        <taxon>Avena</taxon>
    </lineage>
</organism>
<evidence type="ECO:0000313" key="2">
    <source>
        <dbReference type="Proteomes" id="UP001732700"/>
    </source>
</evidence>
<reference evidence="1" key="2">
    <citation type="submission" date="2025-09" db="UniProtKB">
        <authorList>
            <consortium name="EnsemblPlants"/>
        </authorList>
    </citation>
    <scope>IDENTIFICATION</scope>
</reference>